<dbReference type="InterPro" id="IPR025736">
    <property type="entry name" value="PucR_C-HTH_dom"/>
</dbReference>
<comment type="caution">
    <text evidence="3">The sequence shown here is derived from an EMBL/GenBank/DDBJ whole genome shotgun (WGS) entry which is preliminary data.</text>
</comment>
<sequence>MADLLDDPALGLVPVVDARRSDALRWVATSELDDPSPFLEGGEVLLTTGLETVGWTTRWDLYVRRLSAVGVVAIGLAVEMTHPVPPPELVSACRKHGVDLFEVPRATRFVAISRALASHLQREEESATRSALESQRALTQAALRENEPGALVEELARTGSMAAVIGADGVVLLGPFGERPELLDISTVGDAVAQIRRQGLRAAASLSSPGGTLLVNPLGVKGRPDRYLVVGFGGRVGDAQRSTVTTAVALLSLAEERRRASREADRRLHSRAVELVTSGDVRTAQVLLGASSGPRIRLPRQAAVLRASGPAASLEDGRARLERDGVLAGATGRDDTPELVCVTRADGAESAARSLRAAGLRIGIGEPQPIGELAVSHETAGHALRLTTVDAPVVSWSEGVRRGVLSLVDGPRAAAFAASYLAPLEAEPALVETLGSYLRHHGSLLKVADDLGVHRNTVRHRVERIESLLDRSLMDPQVRVDAWVALRTRQGGAGS</sequence>
<dbReference type="Proteomes" id="UP000276542">
    <property type="component" value="Unassembled WGS sequence"/>
</dbReference>
<dbReference type="PANTHER" id="PTHR33744">
    <property type="entry name" value="CARBOHYDRATE DIACID REGULATOR"/>
    <property type="match status" value="1"/>
</dbReference>
<dbReference type="RefSeq" id="WP_147384825.1">
    <property type="nucleotide sequence ID" value="NZ_QYRP01000002.1"/>
</dbReference>
<dbReference type="InterPro" id="IPR012914">
    <property type="entry name" value="PucR_dom"/>
</dbReference>
<evidence type="ECO:0000259" key="1">
    <source>
        <dbReference type="Pfam" id="PF07905"/>
    </source>
</evidence>
<dbReference type="Gene3D" id="1.10.10.2840">
    <property type="entry name" value="PucR C-terminal helix-turn-helix domain"/>
    <property type="match status" value="1"/>
</dbReference>
<feature type="domain" description="Purine catabolism PurC-like" evidence="1">
    <location>
        <begin position="3"/>
        <end position="119"/>
    </location>
</feature>
<evidence type="ECO:0000259" key="2">
    <source>
        <dbReference type="Pfam" id="PF13556"/>
    </source>
</evidence>
<dbReference type="AlphaFoldDB" id="A0A3A5H708"/>
<proteinExistence type="predicted"/>
<evidence type="ECO:0000313" key="4">
    <source>
        <dbReference type="Proteomes" id="UP000276542"/>
    </source>
</evidence>
<evidence type="ECO:0000313" key="3">
    <source>
        <dbReference type="EMBL" id="RJS45761.1"/>
    </source>
</evidence>
<dbReference type="OrthoDB" id="8450798at2"/>
<dbReference type="Pfam" id="PF07905">
    <property type="entry name" value="PucR"/>
    <property type="match status" value="1"/>
</dbReference>
<dbReference type="EMBL" id="QYRP01000002">
    <property type="protein sequence ID" value="RJS45761.1"/>
    <property type="molecule type" value="Genomic_DNA"/>
</dbReference>
<dbReference type="PANTHER" id="PTHR33744:SF1">
    <property type="entry name" value="DNA-BINDING TRANSCRIPTIONAL ACTIVATOR ADER"/>
    <property type="match status" value="1"/>
</dbReference>
<accession>A0A3A5H708</accession>
<keyword evidence="4" id="KW-1185">Reference proteome</keyword>
<reference evidence="4" key="1">
    <citation type="submission" date="2018-09" db="EMBL/GenBank/DDBJ databases">
        <authorList>
            <person name="Zhu H."/>
        </authorList>
    </citation>
    <scope>NUCLEOTIDE SEQUENCE [LARGE SCALE GENOMIC DNA]</scope>
    <source>
        <strain evidence="4">K1W22B-1</strain>
    </source>
</reference>
<name>A0A3A5H708_9ACTN</name>
<feature type="domain" description="PucR C-terminal helix-turn-helix" evidence="2">
    <location>
        <begin position="430"/>
        <end position="487"/>
    </location>
</feature>
<dbReference type="Pfam" id="PF13556">
    <property type="entry name" value="HTH_30"/>
    <property type="match status" value="1"/>
</dbReference>
<dbReference type="InterPro" id="IPR051448">
    <property type="entry name" value="CdaR-like_regulators"/>
</dbReference>
<protein>
    <submittedName>
        <fullName evidence="3">PucR family transcriptional regulator</fullName>
    </submittedName>
</protein>
<organism evidence="3 4">
    <name type="scientific">Nocardioides cavernaquae</name>
    <dbReference type="NCBI Taxonomy" id="2321396"/>
    <lineage>
        <taxon>Bacteria</taxon>
        <taxon>Bacillati</taxon>
        <taxon>Actinomycetota</taxon>
        <taxon>Actinomycetes</taxon>
        <taxon>Propionibacteriales</taxon>
        <taxon>Nocardioidaceae</taxon>
        <taxon>Nocardioides</taxon>
    </lineage>
</organism>
<dbReference type="InterPro" id="IPR042070">
    <property type="entry name" value="PucR_C-HTH_sf"/>
</dbReference>
<gene>
    <name evidence="3" type="ORF">D4739_05660</name>
</gene>